<dbReference type="Proteomes" id="UP000028999">
    <property type="component" value="Unassembled WGS sequence"/>
</dbReference>
<organism evidence="2 3">
    <name type="scientific">Brassica napus</name>
    <name type="common">Rape</name>
    <dbReference type="NCBI Taxonomy" id="3708"/>
    <lineage>
        <taxon>Eukaryota</taxon>
        <taxon>Viridiplantae</taxon>
        <taxon>Streptophyta</taxon>
        <taxon>Embryophyta</taxon>
        <taxon>Tracheophyta</taxon>
        <taxon>Spermatophyta</taxon>
        <taxon>Magnoliopsida</taxon>
        <taxon>eudicotyledons</taxon>
        <taxon>Gunneridae</taxon>
        <taxon>Pentapetalae</taxon>
        <taxon>rosids</taxon>
        <taxon>malvids</taxon>
        <taxon>Brassicales</taxon>
        <taxon>Brassicaceae</taxon>
        <taxon>Brassiceae</taxon>
        <taxon>Brassica</taxon>
    </lineage>
</organism>
<keyword evidence="3" id="KW-1185">Reference proteome</keyword>
<name>A0A078HCE9_BRANA</name>
<dbReference type="EMBL" id="LK032351">
    <property type="protein sequence ID" value="CDY35436.1"/>
    <property type="molecule type" value="Genomic_DNA"/>
</dbReference>
<reference evidence="2 3" key="1">
    <citation type="journal article" date="2014" name="Science">
        <title>Plant genetics. Early allopolyploid evolution in the post-Neolithic Brassica napus oilseed genome.</title>
        <authorList>
            <person name="Chalhoub B."/>
            <person name="Denoeud F."/>
            <person name="Liu S."/>
            <person name="Parkin I.A."/>
            <person name="Tang H."/>
            <person name="Wang X."/>
            <person name="Chiquet J."/>
            <person name="Belcram H."/>
            <person name="Tong C."/>
            <person name="Samans B."/>
            <person name="Correa M."/>
            <person name="Da Silva C."/>
            <person name="Just J."/>
            <person name="Falentin C."/>
            <person name="Koh C.S."/>
            <person name="Le Clainche I."/>
            <person name="Bernard M."/>
            <person name="Bento P."/>
            <person name="Noel B."/>
            <person name="Labadie K."/>
            <person name="Alberti A."/>
            <person name="Charles M."/>
            <person name="Arnaud D."/>
            <person name="Guo H."/>
            <person name="Daviaud C."/>
            <person name="Alamery S."/>
            <person name="Jabbari K."/>
            <person name="Zhao M."/>
            <person name="Edger P.P."/>
            <person name="Chelaifa H."/>
            <person name="Tack D."/>
            <person name="Lassalle G."/>
            <person name="Mestiri I."/>
            <person name="Schnel N."/>
            <person name="Le Paslier M.C."/>
            <person name="Fan G."/>
            <person name="Renault V."/>
            <person name="Bayer P.E."/>
            <person name="Golicz A.A."/>
            <person name="Manoli S."/>
            <person name="Lee T.H."/>
            <person name="Thi V.H."/>
            <person name="Chalabi S."/>
            <person name="Hu Q."/>
            <person name="Fan C."/>
            <person name="Tollenaere R."/>
            <person name="Lu Y."/>
            <person name="Battail C."/>
            <person name="Shen J."/>
            <person name="Sidebottom C.H."/>
            <person name="Wang X."/>
            <person name="Canaguier A."/>
            <person name="Chauveau A."/>
            <person name="Berard A."/>
            <person name="Deniot G."/>
            <person name="Guan M."/>
            <person name="Liu Z."/>
            <person name="Sun F."/>
            <person name="Lim Y.P."/>
            <person name="Lyons E."/>
            <person name="Town C.D."/>
            <person name="Bancroft I."/>
            <person name="Wang X."/>
            <person name="Meng J."/>
            <person name="Ma J."/>
            <person name="Pires J.C."/>
            <person name="King G.J."/>
            <person name="Brunel D."/>
            <person name="Delourme R."/>
            <person name="Renard M."/>
            <person name="Aury J.M."/>
            <person name="Adams K.L."/>
            <person name="Batley J."/>
            <person name="Snowdon R.J."/>
            <person name="Tost J."/>
            <person name="Edwards D."/>
            <person name="Zhou Y."/>
            <person name="Hua W."/>
            <person name="Sharpe A.G."/>
            <person name="Paterson A.H."/>
            <person name="Guan C."/>
            <person name="Wincker P."/>
        </authorList>
    </citation>
    <scope>NUCLEOTIDE SEQUENCE [LARGE SCALE GENOMIC DNA]</scope>
    <source>
        <strain evidence="3">cv. Darmor-bzh</strain>
    </source>
</reference>
<dbReference type="Gramene" id="CDY35436">
    <property type="protein sequence ID" value="CDY35436"/>
    <property type="gene ID" value="GSBRNA2T00058435001"/>
</dbReference>
<dbReference type="EMBL" id="HG994357">
    <property type="protein sequence ID" value="CAF2123582.1"/>
    <property type="molecule type" value="Genomic_DNA"/>
</dbReference>
<evidence type="ECO:0000313" key="3">
    <source>
        <dbReference type="Proteomes" id="UP000028999"/>
    </source>
</evidence>
<evidence type="ECO:0000313" key="1">
    <source>
        <dbReference type="EMBL" id="CAF2123582.1"/>
    </source>
</evidence>
<dbReference type="AlphaFoldDB" id="A0A078HCE9"/>
<gene>
    <name evidence="2" type="primary">BnaA03g19240D</name>
    <name evidence="1" type="ORF">DARMORV10_A03P22980.1</name>
    <name evidence="2" type="ORF">GSBRNA2T00058435001</name>
</gene>
<protein>
    <submittedName>
        <fullName evidence="1">(rape) hypothetical protein</fullName>
    </submittedName>
    <submittedName>
        <fullName evidence="2">BnaA03g19240D protein</fullName>
    </submittedName>
</protein>
<dbReference type="Proteomes" id="UP001295469">
    <property type="component" value="Chromosome A03"/>
</dbReference>
<dbReference type="PaxDb" id="3708-A0A078HCE9"/>
<reference evidence="2" key="2">
    <citation type="submission" date="2014-06" db="EMBL/GenBank/DDBJ databases">
        <authorList>
            <person name="Genoscope - CEA"/>
        </authorList>
    </citation>
    <scope>NUCLEOTIDE SEQUENCE</scope>
</reference>
<reference evidence="1" key="3">
    <citation type="submission" date="2021-01" db="EMBL/GenBank/DDBJ databases">
        <authorList>
            <consortium name="Genoscope - CEA"/>
            <person name="William W."/>
        </authorList>
    </citation>
    <scope>NUCLEOTIDE SEQUENCE</scope>
</reference>
<dbReference type="STRING" id="3708.A0A078HCE9"/>
<accession>A0A078HCE9</accession>
<proteinExistence type="predicted"/>
<sequence length="68" mass="7802">MSDGNRELSLHSTSSKQKYIVMSDVLFRKMLWRGACVAVPMFFGKSEDEVGVRDVADIMHRMLIMRPP</sequence>
<evidence type="ECO:0000313" key="2">
    <source>
        <dbReference type="EMBL" id="CDY35436.1"/>
    </source>
</evidence>